<accession>A0AA39PSP4</accession>
<dbReference type="Proteomes" id="UP001175228">
    <property type="component" value="Unassembled WGS sequence"/>
</dbReference>
<reference evidence="1" key="1">
    <citation type="submission" date="2023-06" db="EMBL/GenBank/DDBJ databases">
        <authorList>
            <consortium name="Lawrence Berkeley National Laboratory"/>
            <person name="Ahrendt S."/>
            <person name="Sahu N."/>
            <person name="Indic B."/>
            <person name="Wong-Bajracharya J."/>
            <person name="Merenyi Z."/>
            <person name="Ke H.-M."/>
            <person name="Monk M."/>
            <person name="Kocsube S."/>
            <person name="Drula E."/>
            <person name="Lipzen A."/>
            <person name="Balint B."/>
            <person name="Henrissat B."/>
            <person name="Andreopoulos B."/>
            <person name="Martin F.M."/>
            <person name="Harder C.B."/>
            <person name="Rigling D."/>
            <person name="Ford K.L."/>
            <person name="Foster G.D."/>
            <person name="Pangilinan J."/>
            <person name="Papanicolaou A."/>
            <person name="Barry K."/>
            <person name="LaButti K."/>
            <person name="Viragh M."/>
            <person name="Koriabine M."/>
            <person name="Yan M."/>
            <person name="Riley R."/>
            <person name="Champramary S."/>
            <person name="Plett K.L."/>
            <person name="Tsai I.J."/>
            <person name="Slot J."/>
            <person name="Sipos G."/>
            <person name="Plett J."/>
            <person name="Nagy L.G."/>
            <person name="Grigoriev I.V."/>
        </authorList>
    </citation>
    <scope>NUCLEOTIDE SEQUENCE</scope>
    <source>
        <strain evidence="1">HWK02</strain>
    </source>
</reference>
<proteinExistence type="predicted"/>
<evidence type="ECO:0000313" key="1">
    <source>
        <dbReference type="EMBL" id="KAK0489812.1"/>
    </source>
</evidence>
<sequence>MFLRHGVLFSVQLDGMLLSQSLSSSIFVSIAFLVPSCSKYLVGIRKAHDSVSASEKYDSKRRAKPPKPTLANLCWIALLGNSHLYHAGAGLERQRSSLRIIDTIVRPRISTCIVYNCAKIICASVIVALPGSLDCKQRGLLNLHNHLVALWGFRMK</sequence>
<evidence type="ECO:0000313" key="2">
    <source>
        <dbReference type="Proteomes" id="UP001175228"/>
    </source>
</evidence>
<keyword evidence="2" id="KW-1185">Reference proteome</keyword>
<gene>
    <name evidence="1" type="ORF">EDD18DRAFT_570170</name>
</gene>
<dbReference type="AlphaFoldDB" id="A0AA39PSP4"/>
<protein>
    <submittedName>
        <fullName evidence="1">Uncharacterized protein</fullName>
    </submittedName>
</protein>
<dbReference type="EMBL" id="JAUEPU010000036">
    <property type="protein sequence ID" value="KAK0489812.1"/>
    <property type="molecule type" value="Genomic_DNA"/>
</dbReference>
<comment type="caution">
    <text evidence="1">The sequence shown here is derived from an EMBL/GenBank/DDBJ whole genome shotgun (WGS) entry which is preliminary data.</text>
</comment>
<organism evidence="1 2">
    <name type="scientific">Armillaria luteobubalina</name>
    <dbReference type="NCBI Taxonomy" id="153913"/>
    <lineage>
        <taxon>Eukaryota</taxon>
        <taxon>Fungi</taxon>
        <taxon>Dikarya</taxon>
        <taxon>Basidiomycota</taxon>
        <taxon>Agaricomycotina</taxon>
        <taxon>Agaricomycetes</taxon>
        <taxon>Agaricomycetidae</taxon>
        <taxon>Agaricales</taxon>
        <taxon>Marasmiineae</taxon>
        <taxon>Physalacriaceae</taxon>
        <taxon>Armillaria</taxon>
    </lineage>
</organism>
<name>A0AA39PSP4_9AGAR</name>